<accession>A0ABC9DS99</accession>
<evidence type="ECO:0000259" key="4">
    <source>
        <dbReference type="PROSITE" id="PS51767"/>
    </source>
</evidence>
<dbReference type="InterPro" id="IPR033121">
    <property type="entry name" value="PEPTIDASE_A1"/>
</dbReference>
<evidence type="ECO:0000313" key="6">
    <source>
        <dbReference type="Proteomes" id="UP001497457"/>
    </source>
</evidence>
<dbReference type="Pfam" id="PF14541">
    <property type="entry name" value="TAXi_C"/>
    <property type="match status" value="1"/>
</dbReference>
<keyword evidence="3" id="KW-1015">Disulfide bond</keyword>
<name>A0ABC9DS99_9POAL</name>
<dbReference type="PANTHER" id="PTHR13683:SF846">
    <property type="entry name" value="PEPTIDASE A1 DOMAIN-CONTAINING PROTEIN"/>
    <property type="match status" value="1"/>
</dbReference>
<organism evidence="5 6">
    <name type="scientific">Urochloa decumbens</name>
    <dbReference type="NCBI Taxonomy" id="240449"/>
    <lineage>
        <taxon>Eukaryota</taxon>
        <taxon>Viridiplantae</taxon>
        <taxon>Streptophyta</taxon>
        <taxon>Embryophyta</taxon>
        <taxon>Tracheophyta</taxon>
        <taxon>Spermatophyta</taxon>
        <taxon>Magnoliopsida</taxon>
        <taxon>Liliopsida</taxon>
        <taxon>Poales</taxon>
        <taxon>Poaceae</taxon>
        <taxon>PACMAD clade</taxon>
        <taxon>Panicoideae</taxon>
        <taxon>Panicodae</taxon>
        <taxon>Paniceae</taxon>
        <taxon>Melinidinae</taxon>
        <taxon>Urochloa</taxon>
    </lineage>
</organism>
<dbReference type="FunFam" id="2.40.70.10:FF:000049">
    <property type="entry name" value="Aspartyl protease AED1"/>
    <property type="match status" value="1"/>
</dbReference>
<dbReference type="Proteomes" id="UP001497457">
    <property type="component" value="Chromosome 34rd"/>
</dbReference>
<dbReference type="PANTHER" id="PTHR13683">
    <property type="entry name" value="ASPARTYL PROTEASES"/>
    <property type="match status" value="1"/>
</dbReference>
<gene>
    <name evidence="5" type="ORF">URODEC1_LOCUS87546</name>
</gene>
<dbReference type="EMBL" id="OZ075144">
    <property type="protein sequence ID" value="CAL5043137.1"/>
    <property type="molecule type" value="Genomic_DNA"/>
</dbReference>
<keyword evidence="6" id="KW-1185">Reference proteome</keyword>
<dbReference type="InterPro" id="IPR032799">
    <property type="entry name" value="TAXi_C"/>
</dbReference>
<dbReference type="PROSITE" id="PS51767">
    <property type="entry name" value="PEPTIDASE_A1"/>
    <property type="match status" value="1"/>
</dbReference>
<dbReference type="InterPro" id="IPR032861">
    <property type="entry name" value="TAXi_N"/>
</dbReference>
<feature type="disulfide bond" evidence="3">
    <location>
        <begin position="118"/>
        <end position="142"/>
    </location>
</feature>
<dbReference type="AlphaFoldDB" id="A0ABC9DS99"/>
<dbReference type="Pfam" id="PF14543">
    <property type="entry name" value="TAXi_N"/>
    <property type="match status" value="1"/>
</dbReference>
<comment type="similarity">
    <text evidence="1">Belongs to the peptidase A1 family.</text>
</comment>
<dbReference type="SUPFAM" id="SSF50630">
    <property type="entry name" value="Acid proteases"/>
    <property type="match status" value="1"/>
</dbReference>
<evidence type="ECO:0000256" key="1">
    <source>
        <dbReference type="ARBA" id="ARBA00007447"/>
    </source>
</evidence>
<reference evidence="5" key="1">
    <citation type="submission" date="2024-10" db="EMBL/GenBank/DDBJ databases">
        <authorList>
            <person name="Ryan C."/>
        </authorList>
    </citation>
    <scope>NUCLEOTIDE SEQUENCE [LARGE SCALE GENOMIC DNA]</scope>
</reference>
<evidence type="ECO:0000256" key="3">
    <source>
        <dbReference type="PIRSR" id="PIRSR601461-2"/>
    </source>
</evidence>
<dbReference type="InterPro" id="IPR021109">
    <property type="entry name" value="Peptidase_aspartic_dom_sf"/>
</dbReference>
<dbReference type="Gene3D" id="2.40.70.10">
    <property type="entry name" value="Acid Proteases"/>
    <property type="match status" value="2"/>
</dbReference>
<feature type="active site" evidence="2">
    <location>
        <position position="321"/>
    </location>
</feature>
<evidence type="ECO:0000256" key="2">
    <source>
        <dbReference type="PIRSR" id="PIRSR601461-1"/>
    </source>
</evidence>
<proteinExistence type="inferred from homology"/>
<protein>
    <recommendedName>
        <fullName evidence="4">Peptidase A1 domain-containing protein</fullName>
    </recommendedName>
</protein>
<feature type="domain" description="Peptidase A1" evidence="4">
    <location>
        <begin position="87"/>
        <end position="450"/>
    </location>
</feature>
<feature type="active site" evidence="2">
    <location>
        <position position="105"/>
    </location>
</feature>
<dbReference type="InterPro" id="IPR001461">
    <property type="entry name" value="Aspartic_peptidase_A1"/>
</dbReference>
<sequence>MNVFSGPSNDNKLPLLHPLSPCSHLNGARRSQATLSVDNILHADRLRLQSLSETGTRSSSTASASSDSDSIPIAGNDYHDLPGTLFYTAVLGYGTPPQNFAVSFDTAAGFSFLQCKPCKAGDSPCDAAFDPSLSSSFSPVPCASPDCTAASSSCSGLSGQTTCPFRFGAAVTEANGTVVKDTLTLSPASSVEGFTFACTTFVVSDLFYGAAGMVDLSRNNRSLASQVASSSSSSSPTTSGDSTATIAFSYCLPSNLSSHGFLSVGPSRSAYSGRRDLQYAPLVDNAAMPVFYFVELVGIKVGGVDLPIPPAAPIRNFTLIDTATTFSYFVSPAYAALRDEFRRQMARYPVAAPPPPELDFGLDTCYNFTGLDESIRIPIVRLEFAGGSILELVLDQVMYFTNPDNHFSVACLAFGETNPANTFPVSVIGNLAQRSAEMVYDVQGGRLGFAQGVC</sequence>
<evidence type="ECO:0000313" key="5">
    <source>
        <dbReference type="EMBL" id="CAL5043137.1"/>
    </source>
</evidence>